<evidence type="ECO:0000256" key="3">
    <source>
        <dbReference type="ARBA" id="ARBA00022452"/>
    </source>
</evidence>
<evidence type="ECO:0000256" key="10">
    <source>
        <dbReference type="ARBA" id="ARBA00023136"/>
    </source>
</evidence>
<evidence type="ECO:0000259" key="17">
    <source>
        <dbReference type="Pfam" id="PF07715"/>
    </source>
</evidence>
<name>A0ABV7ME18_9PROT</name>
<dbReference type="Proteomes" id="UP001595607">
    <property type="component" value="Unassembled WGS sequence"/>
</dbReference>
<proteinExistence type="inferred from homology"/>
<dbReference type="Pfam" id="PF00593">
    <property type="entry name" value="TonB_dep_Rec_b-barrel"/>
    <property type="match status" value="1"/>
</dbReference>
<evidence type="ECO:0000256" key="1">
    <source>
        <dbReference type="ARBA" id="ARBA00004571"/>
    </source>
</evidence>
<keyword evidence="18" id="KW-0675">Receptor</keyword>
<keyword evidence="2 12" id="KW-0813">Transport</keyword>
<sequence>MKPIAKISRAALFLTAASAALMPAYAQVESEDGDVITVTARRRGESLQDVPLSVTAISGERLEELGTPDITYIAQTTPNTTLEVSRGTNSTITAFIRGVGQQDPVAGFEAGVGIYIDDVYLNRPQGNVLDVYDVERIEVLRGPQGTLYGRNTIGGAVKYVTKRLGDEPSLRLRGTYGTFNQRDIVATGELPLADTLRVGASVASFNRDGFGKNLTTGEENYNKDVLSARGSVEFEPSDALFVRWTADYLEDNSNARGGHREIPGLFSGAPVLDDVFDTRGGIMGPNVVEAWGTSLTAELRLSDTLKLKAIAAHRADDTETQIDFDALPAEDVDVPAIYENEQTTFELQATYEGDAVQGVGGLFYIDANAFNTFDVILGQTGALISLPGLNANTTGDVDTESWAIFADVSFDLERLLQMPGWELSLGGRYTEDQRAADVLRRTFIGGRTNELGGNNPTLIATTSDFSGEETFTDFSPRASISYSPNADHNFYLSYSNGFKGGGFDPRGQSSAAIDFDQDGDVDGDDIFDFFLFEPEEVDSYELGWKSSLAGGRLRNSIAVFLAEYENVQIPGSAGGIDPVTNSPTFIGVTTNAGAAEFKGLEIEGTAVLGEEIFAAGDSFAVDYALGLIDAEYTEFIVAGVDVSDQRVVQNTPETSAALTTRYNTPMAGGDLTFLTVTSYKGDVNQFEVPNPLIDQEAYTLFDASIVWTNADGKFSLGLHGKNLTDEEYRVAGYNFLAQNPDGSIVQPLTSTLGLEGIATTFYGPPRQVFATAEIRF</sequence>
<feature type="chain" id="PRO_5046555900" evidence="15">
    <location>
        <begin position="27"/>
        <end position="776"/>
    </location>
</feature>
<dbReference type="InterPro" id="IPR012910">
    <property type="entry name" value="Plug_dom"/>
</dbReference>
<comment type="caution">
    <text evidence="18">The sequence shown here is derived from an EMBL/GenBank/DDBJ whole genome shotgun (WGS) entry which is preliminary data.</text>
</comment>
<feature type="short sequence motif" description="TonB C-terminal box" evidence="13">
    <location>
        <begin position="759"/>
        <end position="776"/>
    </location>
</feature>
<keyword evidence="3 12" id="KW-1134">Transmembrane beta strand</keyword>
<dbReference type="PANTHER" id="PTHR32552">
    <property type="entry name" value="FERRICHROME IRON RECEPTOR-RELATED"/>
    <property type="match status" value="1"/>
</dbReference>
<dbReference type="PROSITE" id="PS00018">
    <property type="entry name" value="EF_HAND_1"/>
    <property type="match status" value="1"/>
</dbReference>
<dbReference type="InterPro" id="IPR039426">
    <property type="entry name" value="TonB-dep_rcpt-like"/>
</dbReference>
<dbReference type="InterPro" id="IPR036942">
    <property type="entry name" value="Beta-barrel_TonB_sf"/>
</dbReference>
<feature type="domain" description="TonB-dependent receptor-like beta-barrel" evidence="16">
    <location>
        <begin position="242"/>
        <end position="723"/>
    </location>
</feature>
<comment type="similarity">
    <text evidence="12 14">Belongs to the TonB-dependent receptor family.</text>
</comment>
<dbReference type="PROSITE" id="PS01156">
    <property type="entry name" value="TONB_DEPENDENT_REC_2"/>
    <property type="match status" value="1"/>
</dbReference>
<keyword evidence="19" id="KW-1185">Reference proteome</keyword>
<evidence type="ECO:0000256" key="6">
    <source>
        <dbReference type="ARBA" id="ARBA00022729"/>
    </source>
</evidence>
<feature type="domain" description="TonB-dependent receptor plug" evidence="17">
    <location>
        <begin position="47"/>
        <end position="156"/>
    </location>
</feature>
<evidence type="ECO:0000256" key="12">
    <source>
        <dbReference type="PROSITE-ProRule" id="PRU01360"/>
    </source>
</evidence>
<gene>
    <name evidence="18" type="ORF">ACFONP_09840</name>
</gene>
<evidence type="ECO:0000256" key="8">
    <source>
        <dbReference type="ARBA" id="ARBA00023065"/>
    </source>
</evidence>
<evidence type="ECO:0000313" key="19">
    <source>
        <dbReference type="Proteomes" id="UP001595607"/>
    </source>
</evidence>
<dbReference type="InterPro" id="IPR000531">
    <property type="entry name" value="Beta-barrel_TonB"/>
</dbReference>
<comment type="subcellular location">
    <subcellularLocation>
        <location evidence="1 12">Cell outer membrane</location>
        <topology evidence="1 12">Multi-pass membrane protein</topology>
    </subcellularLocation>
</comment>
<dbReference type="PANTHER" id="PTHR32552:SF81">
    <property type="entry name" value="TONB-DEPENDENT OUTER MEMBRANE RECEPTOR"/>
    <property type="match status" value="1"/>
</dbReference>
<dbReference type="RefSeq" id="WP_189575182.1">
    <property type="nucleotide sequence ID" value="NZ_BMXU01000002.1"/>
</dbReference>
<evidence type="ECO:0000256" key="4">
    <source>
        <dbReference type="ARBA" id="ARBA00022496"/>
    </source>
</evidence>
<keyword evidence="4" id="KW-0410">Iron transport</keyword>
<dbReference type="Gene3D" id="2.40.170.20">
    <property type="entry name" value="TonB-dependent receptor, beta-barrel domain"/>
    <property type="match status" value="1"/>
</dbReference>
<dbReference type="Pfam" id="PF07715">
    <property type="entry name" value="Plug"/>
    <property type="match status" value="1"/>
</dbReference>
<feature type="signal peptide" evidence="15">
    <location>
        <begin position="1"/>
        <end position="26"/>
    </location>
</feature>
<keyword evidence="9 14" id="KW-0798">TonB box</keyword>
<evidence type="ECO:0000256" key="15">
    <source>
        <dbReference type="SAM" id="SignalP"/>
    </source>
</evidence>
<keyword evidence="8" id="KW-0406">Ion transport</keyword>
<keyword evidence="7" id="KW-0408">Iron</keyword>
<accession>A0ABV7ME18</accession>
<dbReference type="InterPro" id="IPR010917">
    <property type="entry name" value="TonB_rcpt_CS"/>
</dbReference>
<dbReference type="SUPFAM" id="SSF56935">
    <property type="entry name" value="Porins"/>
    <property type="match status" value="1"/>
</dbReference>
<keyword evidence="5 12" id="KW-0812">Transmembrane</keyword>
<dbReference type="EMBL" id="JBHRVA010000003">
    <property type="protein sequence ID" value="MFC3303032.1"/>
    <property type="molecule type" value="Genomic_DNA"/>
</dbReference>
<protein>
    <submittedName>
        <fullName evidence="18">TonB-dependent receptor</fullName>
    </submittedName>
</protein>
<keyword evidence="10 12" id="KW-0472">Membrane</keyword>
<evidence type="ECO:0000313" key="18">
    <source>
        <dbReference type="EMBL" id="MFC3303032.1"/>
    </source>
</evidence>
<evidence type="ECO:0000256" key="7">
    <source>
        <dbReference type="ARBA" id="ARBA00023004"/>
    </source>
</evidence>
<evidence type="ECO:0000256" key="14">
    <source>
        <dbReference type="RuleBase" id="RU003357"/>
    </source>
</evidence>
<evidence type="ECO:0000256" key="9">
    <source>
        <dbReference type="ARBA" id="ARBA00023077"/>
    </source>
</evidence>
<evidence type="ECO:0000259" key="16">
    <source>
        <dbReference type="Pfam" id="PF00593"/>
    </source>
</evidence>
<keyword evidence="6 15" id="KW-0732">Signal</keyword>
<reference evidence="19" key="1">
    <citation type="journal article" date="2019" name="Int. J. Syst. Evol. Microbiol.">
        <title>The Global Catalogue of Microorganisms (GCM) 10K type strain sequencing project: providing services to taxonomists for standard genome sequencing and annotation.</title>
        <authorList>
            <consortium name="The Broad Institute Genomics Platform"/>
            <consortium name="The Broad Institute Genome Sequencing Center for Infectious Disease"/>
            <person name="Wu L."/>
            <person name="Ma J."/>
        </authorList>
    </citation>
    <scope>NUCLEOTIDE SEQUENCE [LARGE SCALE GENOMIC DNA]</scope>
    <source>
        <strain evidence="19">KCTC 22245</strain>
    </source>
</reference>
<evidence type="ECO:0000256" key="11">
    <source>
        <dbReference type="ARBA" id="ARBA00023237"/>
    </source>
</evidence>
<dbReference type="PROSITE" id="PS52016">
    <property type="entry name" value="TONB_DEPENDENT_REC_3"/>
    <property type="match status" value="1"/>
</dbReference>
<evidence type="ECO:0000256" key="5">
    <source>
        <dbReference type="ARBA" id="ARBA00022692"/>
    </source>
</evidence>
<dbReference type="InterPro" id="IPR018247">
    <property type="entry name" value="EF_Hand_1_Ca_BS"/>
</dbReference>
<keyword evidence="11 12" id="KW-0998">Cell outer membrane</keyword>
<evidence type="ECO:0000256" key="13">
    <source>
        <dbReference type="PROSITE-ProRule" id="PRU10144"/>
    </source>
</evidence>
<organism evidence="18 19">
    <name type="scientific">Parvularcula lutaonensis</name>
    <dbReference type="NCBI Taxonomy" id="491923"/>
    <lineage>
        <taxon>Bacteria</taxon>
        <taxon>Pseudomonadati</taxon>
        <taxon>Pseudomonadota</taxon>
        <taxon>Alphaproteobacteria</taxon>
        <taxon>Parvularculales</taxon>
        <taxon>Parvularculaceae</taxon>
        <taxon>Parvularcula</taxon>
    </lineage>
</organism>
<evidence type="ECO:0000256" key="2">
    <source>
        <dbReference type="ARBA" id="ARBA00022448"/>
    </source>
</evidence>